<keyword evidence="4" id="KW-1185">Reference proteome</keyword>
<keyword evidence="2" id="KW-1133">Transmembrane helix</keyword>
<evidence type="ECO:0000313" key="4">
    <source>
        <dbReference type="Proteomes" id="UP000306628"/>
    </source>
</evidence>
<comment type="caution">
    <text evidence="3">The sequence shown here is derived from an EMBL/GenBank/DDBJ whole genome shotgun (WGS) entry which is preliminary data.</text>
</comment>
<protein>
    <submittedName>
        <fullName evidence="3">Uncharacterized protein</fullName>
    </submittedName>
</protein>
<keyword evidence="2" id="KW-0472">Membrane</keyword>
<dbReference type="OrthoDB" id="3544439at2"/>
<feature type="compositionally biased region" description="Basic and acidic residues" evidence="1">
    <location>
        <begin position="93"/>
        <end position="112"/>
    </location>
</feature>
<dbReference type="AlphaFoldDB" id="A0A5S4GV07"/>
<feature type="region of interest" description="Disordered" evidence="1">
    <location>
        <begin position="83"/>
        <end position="119"/>
    </location>
</feature>
<organism evidence="3 4">
    <name type="scientific">Nonomuraea zeae</name>
    <dbReference type="NCBI Taxonomy" id="1642303"/>
    <lineage>
        <taxon>Bacteria</taxon>
        <taxon>Bacillati</taxon>
        <taxon>Actinomycetota</taxon>
        <taxon>Actinomycetes</taxon>
        <taxon>Streptosporangiales</taxon>
        <taxon>Streptosporangiaceae</taxon>
        <taxon>Nonomuraea</taxon>
    </lineage>
</organism>
<gene>
    <name evidence="3" type="ORF">ETD85_10415</name>
</gene>
<keyword evidence="2" id="KW-0812">Transmembrane</keyword>
<name>A0A5S4GV07_9ACTN</name>
<dbReference type="Proteomes" id="UP000306628">
    <property type="component" value="Unassembled WGS sequence"/>
</dbReference>
<evidence type="ECO:0000256" key="2">
    <source>
        <dbReference type="SAM" id="Phobius"/>
    </source>
</evidence>
<dbReference type="EMBL" id="VCKX01000023">
    <property type="protein sequence ID" value="TMR36599.1"/>
    <property type="molecule type" value="Genomic_DNA"/>
</dbReference>
<sequence length="119" mass="13038">MLAVLGIIGSLVVIVVLVLLAVLLISVAVLVALAVLAGSMADWRAAWRRLTYRQRPLTLKLSGSTVPKRRRAALSGSTPRLRRRFRLGGAPPGERRPGGAEPHRARIREPRLVARRSNH</sequence>
<evidence type="ECO:0000256" key="1">
    <source>
        <dbReference type="SAM" id="MobiDB-lite"/>
    </source>
</evidence>
<evidence type="ECO:0000313" key="3">
    <source>
        <dbReference type="EMBL" id="TMR36599.1"/>
    </source>
</evidence>
<feature type="transmembrane region" description="Helical" evidence="2">
    <location>
        <begin position="6"/>
        <end position="39"/>
    </location>
</feature>
<dbReference type="RefSeq" id="WP_138689429.1">
    <property type="nucleotide sequence ID" value="NZ_JBHSAZ010000030.1"/>
</dbReference>
<accession>A0A5S4GV07</accession>
<proteinExistence type="predicted"/>
<reference evidence="3 4" key="1">
    <citation type="submission" date="2019-05" db="EMBL/GenBank/DDBJ databases">
        <title>Draft genome sequence of Nonomuraea zeae DSM 100528.</title>
        <authorList>
            <person name="Saricaoglu S."/>
            <person name="Isik K."/>
        </authorList>
    </citation>
    <scope>NUCLEOTIDE SEQUENCE [LARGE SCALE GENOMIC DNA]</scope>
    <source>
        <strain evidence="3 4">DSM 100528</strain>
    </source>
</reference>